<accession>A0A511ATK7</accession>
<name>A0A511ATK7_9LACT</name>
<organism evidence="2 3">
    <name type="scientific">Alkalibacterium kapii</name>
    <dbReference type="NCBI Taxonomy" id="426704"/>
    <lineage>
        <taxon>Bacteria</taxon>
        <taxon>Bacillati</taxon>
        <taxon>Bacillota</taxon>
        <taxon>Bacilli</taxon>
        <taxon>Lactobacillales</taxon>
        <taxon>Carnobacteriaceae</taxon>
        <taxon>Alkalibacterium</taxon>
    </lineage>
</organism>
<sequence>MTKIIKLSVQIRIILRSKHFDRLFLNKKESHLIWNSCLGLLVLFGLITYNLLGSNTLKVDSEEVEKTIH</sequence>
<keyword evidence="1" id="KW-1133">Transmembrane helix</keyword>
<keyword evidence="3" id="KW-1185">Reference proteome</keyword>
<feature type="transmembrane region" description="Helical" evidence="1">
    <location>
        <begin position="32"/>
        <end position="52"/>
    </location>
</feature>
<evidence type="ECO:0000313" key="3">
    <source>
        <dbReference type="Proteomes" id="UP000321662"/>
    </source>
</evidence>
<reference evidence="2 3" key="1">
    <citation type="submission" date="2019-07" db="EMBL/GenBank/DDBJ databases">
        <title>Whole genome shotgun sequence of Alkalibacterium kapii NBRC 103247.</title>
        <authorList>
            <person name="Hosoyama A."/>
            <person name="Uohara A."/>
            <person name="Ohji S."/>
            <person name="Ichikawa N."/>
        </authorList>
    </citation>
    <scope>NUCLEOTIDE SEQUENCE [LARGE SCALE GENOMIC DNA]</scope>
    <source>
        <strain evidence="2 3">NBRC 103247</strain>
    </source>
</reference>
<evidence type="ECO:0000256" key="1">
    <source>
        <dbReference type="SAM" id="Phobius"/>
    </source>
</evidence>
<comment type="caution">
    <text evidence="2">The sequence shown here is derived from an EMBL/GenBank/DDBJ whole genome shotgun (WGS) entry which is preliminary data.</text>
</comment>
<protein>
    <submittedName>
        <fullName evidence="2">Uncharacterized protein</fullName>
    </submittedName>
</protein>
<dbReference type="AlphaFoldDB" id="A0A511ATK7"/>
<proteinExistence type="predicted"/>
<keyword evidence="1" id="KW-0812">Transmembrane</keyword>
<evidence type="ECO:0000313" key="2">
    <source>
        <dbReference type="EMBL" id="GEK90411.1"/>
    </source>
</evidence>
<dbReference type="EMBL" id="BJUY01000001">
    <property type="protein sequence ID" value="GEK90411.1"/>
    <property type="molecule type" value="Genomic_DNA"/>
</dbReference>
<gene>
    <name evidence="2" type="ORF">AKA01nite_00330</name>
</gene>
<keyword evidence="1" id="KW-0472">Membrane</keyword>
<dbReference type="Proteomes" id="UP000321662">
    <property type="component" value="Unassembled WGS sequence"/>
</dbReference>